<evidence type="ECO:0000313" key="4">
    <source>
        <dbReference type="Proteomes" id="UP000231962"/>
    </source>
</evidence>
<dbReference type="EMBL" id="NPDZ01000005">
    <property type="protein sequence ID" value="PJZ73281.1"/>
    <property type="molecule type" value="Genomic_DNA"/>
</dbReference>
<comment type="caution">
    <text evidence="3">The sequence shown here is derived from an EMBL/GenBank/DDBJ whole genome shotgun (WGS) entry which is preliminary data.</text>
</comment>
<reference evidence="4 5" key="1">
    <citation type="submission" date="2017-07" db="EMBL/GenBank/DDBJ databases">
        <title>Leptospira spp. isolated from tropical soils.</title>
        <authorList>
            <person name="Thibeaux R."/>
            <person name="Iraola G."/>
            <person name="Ferres I."/>
            <person name="Bierque E."/>
            <person name="Girault D."/>
            <person name="Soupe-Gilbert M.-E."/>
            <person name="Picardeau M."/>
            <person name="Goarant C."/>
        </authorList>
    </citation>
    <scope>NUCLEOTIDE SEQUENCE [LARGE SCALE GENOMIC DNA]</scope>
    <source>
        <strain evidence="3 5">FH1-B-B1</strain>
        <strain evidence="2 4">FH1-B-C1</strain>
    </source>
</reference>
<evidence type="ECO:0000313" key="2">
    <source>
        <dbReference type="EMBL" id="PJZ70093.1"/>
    </source>
</evidence>
<sequence>MRRSLYLLLIWLQVAVIATSSTLDVFDHADWAKAYTDASSKKVAHAAIESNLRGSEKFILSFMRERDNRPFEIQATLDSGYPWSPRSYSSSLSFVRKSSYRNSVVSFLLVDLPPPSIQA</sequence>
<gene>
    <name evidence="2" type="ORF">CH360_07640</name>
    <name evidence="3" type="ORF">CH373_09895</name>
</gene>
<dbReference type="EMBL" id="NPDY01000005">
    <property type="protein sequence ID" value="PJZ70093.1"/>
    <property type="molecule type" value="Genomic_DNA"/>
</dbReference>
<feature type="signal peptide" evidence="1">
    <location>
        <begin position="1"/>
        <end position="20"/>
    </location>
</feature>
<keyword evidence="4" id="KW-1185">Reference proteome</keyword>
<feature type="chain" id="PRO_5014955314" evidence="1">
    <location>
        <begin position="21"/>
        <end position="119"/>
    </location>
</feature>
<evidence type="ECO:0000313" key="3">
    <source>
        <dbReference type="EMBL" id="PJZ73281.1"/>
    </source>
</evidence>
<evidence type="ECO:0000256" key="1">
    <source>
        <dbReference type="SAM" id="SignalP"/>
    </source>
</evidence>
<dbReference type="AlphaFoldDB" id="A0A2M9ZMR5"/>
<keyword evidence="1" id="KW-0732">Signal</keyword>
<name>A0A2M9ZMR5_9LEPT</name>
<dbReference type="Proteomes" id="UP000231990">
    <property type="component" value="Unassembled WGS sequence"/>
</dbReference>
<proteinExistence type="predicted"/>
<accession>A0A2M9ZMR5</accession>
<evidence type="ECO:0000313" key="5">
    <source>
        <dbReference type="Proteomes" id="UP000231990"/>
    </source>
</evidence>
<organism evidence="3 5">
    <name type="scientific">Leptospira perolatii</name>
    <dbReference type="NCBI Taxonomy" id="2023191"/>
    <lineage>
        <taxon>Bacteria</taxon>
        <taxon>Pseudomonadati</taxon>
        <taxon>Spirochaetota</taxon>
        <taxon>Spirochaetia</taxon>
        <taxon>Leptospirales</taxon>
        <taxon>Leptospiraceae</taxon>
        <taxon>Leptospira</taxon>
    </lineage>
</organism>
<dbReference type="Proteomes" id="UP000231962">
    <property type="component" value="Unassembled WGS sequence"/>
</dbReference>
<dbReference type="RefSeq" id="WP_100713429.1">
    <property type="nucleotide sequence ID" value="NZ_NPDY01000005.1"/>
</dbReference>
<protein>
    <submittedName>
        <fullName evidence="3">Uncharacterized protein</fullName>
    </submittedName>
</protein>